<keyword evidence="3" id="KW-1185">Reference proteome</keyword>
<organism evidence="2 3">
    <name type="scientific">Dreissena polymorpha</name>
    <name type="common">Zebra mussel</name>
    <name type="synonym">Mytilus polymorpha</name>
    <dbReference type="NCBI Taxonomy" id="45954"/>
    <lineage>
        <taxon>Eukaryota</taxon>
        <taxon>Metazoa</taxon>
        <taxon>Spiralia</taxon>
        <taxon>Lophotrochozoa</taxon>
        <taxon>Mollusca</taxon>
        <taxon>Bivalvia</taxon>
        <taxon>Autobranchia</taxon>
        <taxon>Heteroconchia</taxon>
        <taxon>Euheterodonta</taxon>
        <taxon>Imparidentia</taxon>
        <taxon>Neoheterodontei</taxon>
        <taxon>Myida</taxon>
        <taxon>Dreissenoidea</taxon>
        <taxon>Dreissenidae</taxon>
        <taxon>Dreissena</taxon>
    </lineage>
</organism>
<name>A0A9D3YDH3_DREPO</name>
<feature type="transmembrane region" description="Helical" evidence="1">
    <location>
        <begin position="141"/>
        <end position="165"/>
    </location>
</feature>
<feature type="non-terminal residue" evidence="2">
    <location>
        <position position="253"/>
    </location>
</feature>
<dbReference type="Proteomes" id="UP000828390">
    <property type="component" value="Unassembled WGS sequence"/>
</dbReference>
<dbReference type="AlphaFoldDB" id="A0A9D3YDH3"/>
<keyword evidence="1" id="KW-0812">Transmembrane</keyword>
<feature type="non-terminal residue" evidence="2">
    <location>
        <position position="1"/>
    </location>
</feature>
<protein>
    <submittedName>
        <fullName evidence="2">Uncharacterized protein</fullName>
    </submittedName>
</protein>
<keyword evidence="1" id="KW-1133">Transmembrane helix</keyword>
<dbReference type="EMBL" id="JAIWYP010000016">
    <property type="protein sequence ID" value="KAH3697141.1"/>
    <property type="molecule type" value="Genomic_DNA"/>
</dbReference>
<reference evidence="2" key="1">
    <citation type="journal article" date="2019" name="bioRxiv">
        <title>The Genome of the Zebra Mussel, Dreissena polymorpha: A Resource for Invasive Species Research.</title>
        <authorList>
            <person name="McCartney M.A."/>
            <person name="Auch B."/>
            <person name="Kono T."/>
            <person name="Mallez S."/>
            <person name="Zhang Y."/>
            <person name="Obille A."/>
            <person name="Becker A."/>
            <person name="Abrahante J.E."/>
            <person name="Garbe J."/>
            <person name="Badalamenti J.P."/>
            <person name="Herman A."/>
            <person name="Mangelson H."/>
            <person name="Liachko I."/>
            <person name="Sullivan S."/>
            <person name="Sone E.D."/>
            <person name="Koren S."/>
            <person name="Silverstein K.A.T."/>
            <person name="Beckman K.B."/>
            <person name="Gohl D.M."/>
        </authorList>
    </citation>
    <scope>NUCLEOTIDE SEQUENCE</scope>
    <source>
        <strain evidence="2">Duluth1</strain>
        <tissue evidence="2">Whole animal</tissue>
    </source>
</reference>
<evidence type="ECO:0000256" key="1">
    <source>
        <dbReference type="SAM" id="Phobius"/>
    </source>
</evidence>
<keyword evidence="1" id="KW-0472">Membrane</keyword>
<proteinExistence type="predicted"/>
<gene>
    <name evidence="2" type="ORF">DPMN_084629</name>
</gene>
<evidence type="ECO:0000313" key="2">
    <source>
        <dbReference type="EMBL" id="KAH3697141.1"/>
    </source>
</evidence>
<accession>A0A9D3YDH3</accession>
<sequence>KTWEEVKLDCTVHNRSSYCDENSYYERNYRCCLDYSCYIAKDTCTLVDYNDRKCEMEGGEYHSRTPGLMNVINKRTCRHKPMTTPGKFLISPLFITSGIQIYLHRHMLIKPGVCGDGECDTILLETCDTCPMDCGRCPIRAWQIGLIVGFSILGFLLVLAVILYIRAQERKRLYDESWLIPFAEIKEGRSRQGKSGSKMSMGSMFSTASMGGAAAKQVFVKIALVQDRTVAVRVVNKKEFSLTMPIRKEVRAA</sequence>
<comment type="caution">
    <text evidence="2">The sequence shown here is derived from an EMBL/GenBank/DDBJ whole genome shotgun (WGS) entry which is preliminary data.</text>
</comment>
<reference evidence="2" key="2">
    <citation type="submission" date="2020-11" db="EMBL/GenBank/DDBJ databases">
        <authorList>
            <person name="McCartney M.A."/>
            <person name="Auch B."/>
            <person name="Kono T."/>
            <person name="Mallez S."/>
            <person name="Becker A."/>
            <person name="Gohl D.M."/>
            <person name="Silverstein K.A.T."/>
            <person name="Koren S."/>
            <person name="Bechman K.B."/>
            <person name="Herman A."/>
            <person name="Abrahante J.E."/>
            <person name="Garbe J."/>
        </authorList>
    </citation>
    <scope>NUCLEOTIDE SEQUENCE</scope>
    <source>
        <strain evidence="2">Duluth1</strain>
        <tissue evidence="2">Whole animal</tissue>
    </source>
</reference>
<evidence type="ECO:0000313" key="3">
    <source>
        <dbReference type="Proteomes" id="UP000828390"/>
    </source>
</evidence>